<gene>
    <name evidence="2" type="ORF">BGZ99_008426</name>
</gene>
<feature type="region of interest" description="Disordered" evidence="1">
    <location>
        <begin position="332"/>
        <end position="352"/>
    </location>
</feature>
<reference evidence="2" key="1">
    <citation type="journal article" date="2020" name="Fungal Divers.">
        <title>Resolving the Mortierellaceae phylogeny through synthesis of multi-gene phylogenetics and phylogenomics.</title>
        <authorList>
            <person name="Vandepol N."/>
            <person name="Liber J."/>
            <person name="Desiro A."/>
            <person name="Na H."/>
            <person name="Kennedy M."/>
            <person name="Barry K."/>
            <person name="Grigoriev I.V."/>
            <person name="Miller A.N."/>
            <person name="O'Donnell K."/>
            <person name="Stajich J.E."/>
            <person name="Bonito G."/>
        </authorList>
    </citation>
    <scope>NUCLEOTIDE SEQUENCE</scope>
    <source>
        <strain evidence="2">REB-010B</strain>
    </source>
</reference>
<evidence type="ECO:0000256" key="1">
    <source>
        <dbReference type="SAM" id="MobiDB-lite"/>
    </source>
</evidence>
<dbReference type="EMBL" id="JAAAIP010000650">
    <property type="protein sequence ID" value="KAG0314026.1"/>
    <property type="molecule type" value="Genomic_DNA"/>
</dbReference>
<organism evidence="2 3">
    <name type="scientific">Dissophora globulifera</name>
    <dbReference type="NCBI Taxonomy" id="979702"/>
    <lineage>
        <taxon>Eukaryota</taxon>
        <taxon>Fungi</taxon>
        <taxon>Fungi incertae sedis</taxon>
        <taxon>Mucoromycota</taxon>
        <taxon>Mortierellomycotina</taxon>
        <taxon>Mortierellomycetes</taxon>
        <taxon>Mortierellales</taxon>
        <taxon>Mortierellaceae</taxon>
        <taxon>Dissophora</taxon>
    </lineage>
</organism>
<feature type="compositionally biased region" description="Low complexity" evidence="1">
    <location>
        <begin position="332"/>
        <end position="342"/>
    </location>
</feature>
<dbReference type="AlphaFoldDB" id="A0A9P6RB10"/>
<protein>
    <submittedName>
        <fullName evidence="2">Uncharacterized protein</fullName>
    </submittedName>
</protein>
<name>A0A9P6RB10_9FUNG</name>
<dbReference type="Proteomes" id="UP000738325">
    <property type="component" value="Unassembled WGS sequence"/>
</dbReference>
<proteinExistence type="predicted"/>
<sequence length="512" mass="58098">MSLDPSSLHSQDLKPTPDPLPMDRFSAMVDLIFDPNIVRLNHRRAIINCARYVSASIDESFLKAVSTHDPQDPDFHILFQRQHTVDLGPYLTVTSPVHYNSDGSAFSSRDQALVDAGRDHLRSTRISPPRRMHNYFQVMLWDRCMNDLISLFNRVQRRHVETTEALGAPEGQRYFEASEACRMCSAAPSSITSDEAVHCQHHHHQAEPLAAKTTAAMPDIYPFCCKAHSLVFSSQYPLSFVPYPLRVQIRRVVQKVQSVSRKSIWTNVFDSITNLTGNNNSNNSSSNASYHSSDNSNSHYPDRMPTRGSTIQYTGPTRKLQFCSDAAHSYSHSHSHSTFSPSGKQSTKGDDEEELIQRRYRIEERIRQDNLEKQELLSLCHMACGLFLSDDQSLDAPPTIMSLLRQGSPWNRGVWSEGEWLYSPIDVYPQRRGHTPCKSGSSSQKDENWSDSQSRNQSSKVDTMDMGCWQRVCIETIQFLAHEDLAWGGNRTNAELSRLRASSNASAWIYHE</sequence>
<keyword evidence="3" id="KW-1185">Reference proteome</keyword>
<accession>A0A9P6RB10</accession>
<feature type="compositionally biased region" description="Low complexity" evidence="1">
    <location>
        <begin position="278"/>
        <end position="298"/>
    </location>
</feature>
<evidence type="ECO:0000313" key="2">
    <source>
        <dbReference type="EMBL" id="KAG0314026.1"/>
    </source>
</evidence>
<comment type="caution">
    <text evidence="2">The sequence shown here is derived from an EMBL/GenBank/DDBJ whole genome shotgun (WGS) entry which is preliminary data.</text>
</comment>
<feature type="region of interest" description="Disordered" evidence="1">
    <location>
        <begin position="433"/>
        <end position="461"/>
    </location>
</feature>
<feature type="region of interest" description="Disordered" evidence="1">
    <location>
        <begin position="276"/>
        <end position="311"/>
    </location>
</feature>
<evidence type="ECO:0000313" key="3">
    <source>
        <dbReference type="Proteomes" id="UP000738325"/>
    </source>
</evidence>
<dbReference type="OrthoDB" id="2387036at2759"/>
<feature type="compositionally biased region" description="Polar residues" evidence="1">
    <location>
        <begin position="450"/>
        <end position="461"/>
    </location>
</feature>